<accession>A0ABT3J1F5</accession>
<dbReference type="InterPro" id="IPR014586">
    <property type="entry name" value="UCP033909"/>
</dbReference>
<organism evidence="1 2">
    <name type="scientific">Defluviimonas salinarum</name>
    <dbReference type="NCBI Taxonomy" id="2992147"/>
    <lineage>
        <taxon>Bacteria</taxon>
        <taxon>Pseudomonadati</taxon>
        <taxon>Pseudomonadota</taxon>
        <taxon>Alphaproteobacteria</taxon>
        <taxon>Rhodobacterales</taxon>
        <taxon>Paracoccaceae</taxon>
        <taxon>Albidovulum</taxon>
    </lineage>
</organism>
<dbReference type="PANTHER" id="PTHR36513:SF1">
    <property type="entry name" value="TRANSMEMBRANE PROTEIN"/>
    <property type="match status" value="1"/>
</dbReference>
<dbReference type="RefSeq" id="WP_264771577.1">
    <property type="nucleotide sequence ID" value="NZ_JAPDOG010000005.1"/>
</dbReference>
<protein>
    <submittedName>
        <fullName evidence="1">Alpha/beta fold hydrolase</fullName>
    </submittedName>
</protein>
<dbReference type="InterPro" id="IPR029058">
    <property type="entry name" value="AB_hydrolase_fold"/>
</dbReference>
<comment type="caution">
    <text evidence="1">The sequence shown here is derived from an EMBL/GenBank/DDBJ whole genome shotgun (WGS) entry which is preliminary data.</text>
</comment>
<sequence length="385" mass="41135">MTIDFAWQMQAGKVRIVTSILVILALAACEPRGSVVVNQAAASSGRIETLFIGTTRGADPATGEAFGKVRSPETRFVRLDVAIPPQHVAGEISWPKPNRPADPATDFVAAQQEIYPDAGSFRADLGAALARNRREQREAVVFVHGFNNNFAEGAYRLAQIGADIGIEGTLVHYSWPSRANPLGYAYDRDSALFARDGLETLLREVAAAGAERIVIVAHSMGSSLTMETLRQLALKDEGKLLDRVSGVMLVSPDIDVDVFRAQAQRIGELPQPFVIFTSKRDKALALSARLTGQRDRLGNVGDVAELADLKVTLLDTTAFSEGSGHFNPGESPALIAILGQLADVDSAFAQDRTGRTGLLPGAVLTVQNATQVVLSPVTAISQIQP</sequence>
<reference evidence="1 2" key="1">
    <citation type="submission" date="2022-10" db="EMBL/GenBank/DDBJ databases">
        <title>Defluviimonas sp. CAU 1641 isolated from mud.</title>
        <authorList>
            <person name="Kim W."/>
        </authorList>
    </citation>
    <scope>NUCLEOTIDE SEQUENCE [LARGE SCALE GENOMIC DNA]</scope>
    <source>
        <strain evidence="1 2">CAU 1641</strain>
    </source>
</reference>
<dbReference type="GO" id="GO:0016787">
    <property type="term" value="F:hydrolase activity"/>
    <property type="evidence" value="ECO:0007669"/>
    <property type="project" value="UniProtKB-KW"/>
</dbReference>
<dbReference type="InterPro" id="IPR010297">
    <property type="entry name" value="DUF900_hydrolase"/>
</dbReference>
<keyword evidence="2" id="KW-1185">Reference proteome</keyword>
<gene>
    <name evidence="1" type="ORF">OM960_07845</name>
</gene>
<dbReference type="Pfam" id="PF05990">
    <property type="entry name" value="DUF900"/>
    <property type="match status" value="1"/>
</dbReference>
<evidence type="ECO:0000313" key="1">
    <source>
        <dbReference type="EMBL" id="MCW3781503.1"/>
    </source>
</evidence>
<name>A0ABT3J1F5_9RHOB</name>
<dbReference type="PIRSF" id="PIRSF033909">
    <property type="entry name" value="UCP033909"/>
    <property type="match status" value="1"/>
</dbReference>
<dbReference type="EMBL" id="JAPDOG010000005">
    <property type="protein sequence ID" value="MCW3781503.1"/>
    <property type="molecule type" value="Genomic_DNA"/>
</dbReference>
<evidence type="ECO:0000313" key="2">
    <source>
        <dbReference type="Proteomes" id="UP001207582"/>
    </source>
</evidence>
<dbReference type="SUPFAM" id="SSF53474">
    <property type="entry name" value="alpha/beta-Hydrolases"/>
    <property type="match status" value="1"/>
</dbReference>
<keyword evidence="1" id="KW-0378">Hydrolase</keyword>
<proteinExistence type="predicted"/>
<dbReference type="PANTHER" id="PTHR36513">
    <property type="entry name" value="ABC TRANSMEMBRANE TYPE-1 DOMAIN-CONTAINING PROTEIN"/>
    <property type="match status" value="1"/>
</dbReference>
<dbReference type="Gene3D" id="3.40.50.1820">
    <property type="entry name" value="alpha/beta hydrolase"/>
    <property type="match status" value="1"/>
</dbReference>
<dbReference type="Proteomes" id="UP001207582">
    <property type="component" value="Unassembled WGS sequence"/>
</dbReference>